<keyword evidence="4 7" id="KW-0811">Translocation</keyword>
<dbReference type="PANTHER" id="PTHR13003:SF2">
    <property type="entry name" value="NUCLEAR PORE COMPLEX PROTEIN NUP107"/>
    <property type="match status" value="1"/>
</dbReference>
<dbReference type="EMBL" id="CP059666">
    <property type="protein sequence ID" value="QRW22816.1"/>
    <property type="molecule type" value="Genomic_DNA"/>
</dbReference>
<protein>
    <recommendedName>
        <fullName evidence="7">Nuclear pore complex protein</fullName>
    </recommendedName>
</protein>
<comment type="similarity">
    <text evidence="7">Belongs to the nucleoporin Nup84/Nup107 family.</text>
</comment>
<keyword evidence="6 7" id="KW-0539">Nucleus</keyword>
<comment type="subunit">
    <text evidence="7">Part of the nuclear pore complex (NPC).</text>
</comment>
<comment type="function">
    <text evidence="7">Functions as a component of the nuclear pore complex (NPC).</text>
</comment>
<dbReference type="Proteomes" id="UP000650533">
    <property type="component" value="Chromosome 9"/>
</dbReference>
<dbReference type="GO" id="GO:0006606">
    <property type="term" value="P:protein import into nucleus"/>
    <property type="evidence" value="ECO:0007669"/>
    <property type="project" value="TreeGrafter"/>
</dbReference>
<dbReference type="PANTHER" id="PTHR13003">
    <property type="entry name" value="NUP107-RELATED"/>
    <property type="match status" value="1"/>
</dbReference>
<dbReference type="RefSeq" id="XP_043183053.1">
    <property type="nucleotide sequence ID" value="XM_043327668.1"/>
</dbReference>
<dbReference type="Gene3D" id="1.10.3450.20">
    <property type="match status" value="1"/>
</dbReference>
<feature type="compositionally biased region" description="Basic and acidic residues" evidence="8">
    <location>
        <begin position="885"/>
        <end position="898"/>
    </location>
</feature>
<dbReference type="GO" id="GO:0031965">
    <property type="term" value="C:nuclear membrane"/>
    <property type="evidence" value="ECO:0007669"/>
    <property type="project" value="UniProtKB-SubCell"/>
</dbReference>
<dbReference type="Pfam" id="PF04121">
    <property type="entry name" value="Nup84_Nup100"/>
    <property type="match status" value="1"/>
</dbReference>
<dbReference type="GO" id="GO:0017056">
    <property type="term" value="F:structural constituent of nuclear pore"/>
    <property type="evidence" value="ECO:0007669"/>
    <property type="project" value="UniProtKB-UniRule"/>
</dbReference>
<evidence type="ECO:0000256" key="1">
    <source>
        <dbReference type="ARBA" id="ARBA00022448"/>
    </source>
</evidence>
<evidence type="ECO:0000256" key="5">
    <source>
        <dbReference type="ARBA" id="ARBA00023132"/>
    </source>
</evidence>
<feature type="compositionally biased region" description="Polar residues" evidence="8">
    <location>
        <begin position="913"/>
        <end position="932"/>
    </location>
</feature>
<evidence type="ECO:0000313" key="10">
    <source>
        <dbReference type="Proteomes" id="UP000650533"/>
    </source>
</evidence>
<dbReference type="Gene3D" id="1.20.190.50">
    <property type="match status" value="1"/>
</dbReference>
<evidence type="ECO:0000256" key="3">
    <source>
        <dbReference type="ARBA" id="ARBA00022927"/>
    </source>
</evidence>
<evidence type="ECO:0000313" key="9">
    <source>
        <dbReference type="EMBL" id="QRW22816.1"/>
    </source>
</evidence>
<keyword evidence="2" id="KW-0509">mRNA transport</keyword>
<evidence type="ECO:0000256" key="4">
    <source>
        <dbReference type="ARBA" id="ARBA00023010"/>
    </source>
</evidence>
<proteinExistence type="inferred from homology"/>
<comment type="subcellular location">
    <subcellularLocation>
        <location evidence="7">Nucleus</location>
        <location evidence="7">Nuclear pore complex</location>
    </subcellularLocation>
    <subcellularLocation>
        <location evidence="7">Nucleus membrane</location>
    </subcellularLocation>
</comment>
<keyword evidence="1 7" id="KW-0813">Transport</keyword>
<keyword evidence="7" id="KW-0472">Membrane</keyword>
<keyword evidence="3" id="KW-0653">Protein transport</keyword>
<feature type="compositionally biased region" description="Polar residues" evidence="8">
    <location>
        <begin position="843"/>
        <end position="853"/>
    </location>
</feature>
<reference evidence="9" key="1">
    <citation type="submission" date="2020-05" db="EMBL/GenBank/DDBJ databases">
        <title>Evolutionary and genomic comparisons of hybrid uninucleate and nonhybrid Rhizoctonia fungi.</title>
        <authorList>
            <person name="Li C."/>
            <person name="Chen X."/>
        </authorList>
    </citation>
    <scope>NUCLEOTIDE SEQUENCE</scope>
    <source>
        <strain evidence="9">AG-1 IA</strain>
    </source>
</reference>
<name>A0A8H8NZ90_9AGAM</name>
<keyword evidence="5 7" id="KW-0906">Nuclear pore complex</keyword>
<dbReference type="AlphaFoldDB" id="A0A8H8NZ90"/>
<dbReference type="KEGG" id="rsx:RhiXN_07852"/>
<dbReference type="GO" id="GO:0031080">
    <property type="term" value="C:nuclear pore outer ring"/>
    <property type="evidence" value="ECO:0007669"/>
    <property type="project" value="TreeGrafter"/>
</dbReference>
<sequence length="994" mass="111031">MTSVSKSFADVLAHFKSRTGELKGQDVLDVVLEQDVGLANKLMQICAAEYEDNSIPEDEKEEWRVERDTWDLISRLYAERTITDDVSSALPTPHQLVQSNPYTPTSLLAKRTIQQHPLLRELFLVREWLHDTAPRQSQLPTSSSYRALTRHRVLHAKRGGGGSFVSTLDPDAQGALDPDDAASEKALARALLGLFRAGKFEDAKALCRAAGHDWQAAEIGGITAFKWDSILEKEEAEDGMDVVQSTEWVGNRRRKLWSDVCQRTAMNPKLSPEARAISAALSPARRTLPALLPQCRTWADHAWAHTSALIEERVGNVIESTGSWWQVEDEGIEIDHTADLEESTRVWEQDVKSVISGLKHASVEKGAGADHPLHWTQVYCILGDMSEVLSLVAERLSGGLDTMRKGWIRFFAHLCLFLTIIQQPVPVTASAVILEGYIRVLEAEDQRDLVALYVSALGDNAVDRYAAYLASLPDDLPYDQRADALKLARQHNLVVERVAVATADLIAKKAIKELPPLRGPLPTPADMNDEATPIELRLVKSVEWLLFNQETWETAIYQSNAVLRYMLGMGRMHAARLLVSSLPDALTGSSANGELLGYARFFSVWDAPSVLESIVAQNPGENGTKVEQREWEQQYKSVLDDYYEMAIELLRVYWLGLEYSDSNERKREKVEQMRIRQIYVPEIVLALHRELYNSRDIFPANLRKVLQLPNIIADSRYSIFRDFVSPDGNRMPEYLAGVREAGIAVLGAGVSDPVQAVSLKSYTKANVSAQHLLTLPLEEELGRMGASENIHVAVSAMRMLFQAKNTSFELEVKCQALSTDRELLSTRVTDLEARLRQLQGALTINTQNHSQPEIGQAEPYGSPELSYPSIPSEDDDPRTLRTKPTNREGYRSQDEVRNRFGPTSARSIRESAHTTTLNSDINSSHTSGLLSSPNCAQEKLALHRRVRGACPRQWYCAVTRPSVQTSYLSMSESASSFFLAQTFIRTMAGFGARN</sequence>
<evidence type="ECO:0000256" key="8">
    <source>
        <dbReference type="SAM" id="MobiDB-lite"/>
    </source>
</evidence>
<evidence type="ECO:0000256" key="2">
    <source>
        <dbReference type="ARBA" id="ARBA00022816"/>
    </source>
</evidence>
<organism evidence="9 10">
    <name type="scientific">Rhizoctonia solani</name>
    <dbReference type="NCBI Taxonomy" id="456999"/>
    <lineage>
        <taxon>Eukaryota</taxon>
        <taxon>Fungi</taxon>
        <taxon>Dikarya</taxon>
        <taxon>Basidiomycota</taxon>
        <taxon>Agaricomycotina</taxon>
        <taxon>Agaricomycetes</taxon>
        <taxon>Cantharellales</taxon>
        <taxon>Ceratobasidiaceae</taxon>
        <taxon>Rhizoctonia</taxon>
    </lineage>
</organism>
<evidence type="ECO:0000256" key="6">
    <source>
        <dbReference type="ARBA" id="ARBA00023242"/>
    </source>
</evidence>
<dbReference type="GO" id="GO:0000973">
    <property type="term" value="P:post-transcriptional tethering of RNA polymerase II gene DNA at nuclear periphery"/>
    <property type="evidence" value="ECO:0007669"/>
    <property type="project" value="TreeGrafter"/>
</dbReference>
<accession>A0A8H8NZ90</accession>
<evidence type="ECO:0000256" key="7">
    <source>
        <dbReference type="RuleBase" id="RU365072"/>
    </source>
</evidence>
<dbReference type="GeneID" id="67030131"/>
<dbReference type="InterPro" id="IPR007252">
    <property type="entry name" value="Nup84/Nup107"/>
</dbReference>
<gene>
    <name evidence="9" type="ORF">RhiXN_07852</name>
</gene>
<feature type="region of interest" description="Disordered" evidence="8">
    <location>
        <begin position="843"/>
        <end position="932"/>
    </location>
</feature>
<dbReference type="GO" id="GO:0006406">
    <property type="term" value="P:mRNA export from nucleus"/>
    <property type="evidence" value="ECO:0007669"/>
    <property type="project" value="TreeGrafter"/>
</dbReference>